<protein>
    <submittedName>
        <fullName evidence="1">18208_t:CDS:1</fullName>
    </submittedName>
</protein>
<feature type="non-terminal residue" evidence="1">
    <location>
        <position position="153"/>
    </location>
</feature>
<accession>A0ACA9N0S4</accession>
<keyword evidence="2" id="KW-1185">Reference proteome</keyword>
<sequence>MKELLMNFGKINYMIEFYSSDEDHEDFVNRFISYITLAEVNNNANILIILDRSLKGEVREWYHKEFNNKNWKLENILDNFDIGATIAHIRGTNAGGITGAVAFFPNVPLGLTGTQIIPARNVAKDWTIVGGCPTNAVPVAPNAGGGVPIILAG</sequence>
<comment type="caution">
    <text evidence="1">The sequence shown here is derived from an EMBL/GenBank/DDBJ whole genome shotgun (WGS) entry which is preliminary data.</text>
</comment>
<reference evidence="1" key="1">
    <citation type="submission" date="2021-06" db="EMBL/GenBank/DDBJ databases">
        <authorList>
            <person name="Kallberg Y."/>
            <person name="Tangrot J."/>
            <person name="Rosling A."/>
        </authorList>
    </citation>
    <scope>NUCLEOTIDE SEQUENCE</scope>
    <source>
        <strain evidence="1">MA461A</strain>
    </source>
</reference>
<name>A0ACA9N0S4_9GLOM</name>
<dbReference type="Proteomes" id="UP000789920">
    <property type="component" value="Unassembled WGS sequence"/>
</dbReference>
<evidence type="ECO:0000313" key="1">
    <source>
        <dbReference type="EMBL" id="CAG8620820.1"/>
    </source>
</evidence>
<gene>
    <name evidence="1" type="ORF">RPERSI_LOCUS6707</name>
</gene>
<organism evidence="1 2">
    <name type="scientific">Racocetra persica</name>
    <dbReference type="NCBI Taxonomy" id="160502"/>
    <lineage>
        <taxon>Eukaryota</taxon>
        <taxon>Fungi</taxon>
        <taxon>Fungi incertae sedis</taxon>
        <taxon>Mucoromycota</taxon>
        <taxon>Glomeromycotina</taxon>
        <taxon>Glomeromycetes</taxon>
        <taxon>Diversisporales</taxon>
        <taxon>Gigasporaceae</taxon>
        <taxon>Racocetra</taxon>
    </lineage>
</organism>
<dbReference type="EMBL" id="CAJVQC010010808">
    <property type="protein sequence ID" value="CAG8620820.1"/>
    <property type="molecule type" value="Genomic_DNA"/>
</dbReference>
<evidence type="ECO:0000313" key="2">
    <source>
        <dbReference type="Proteomes" id="UP000789920"/>
    </source>
</evidence>
<proteinExistence type="predicted"/>